<dbReference type="SUPFAM" id="SSF55594">
    <property type="entry name" value="HPr-like"/>
    <property type="match status" value="1"/>
</dbReference>
<dbReference type="InterPro" id="IPR000032">
    <property type="entry name" value="HPr-like"/>
</dbReference>
<comment type="subcellular location">
    <subcellularLocation>
        <location evidence="1">Cytoplasm</location>
    </subcellularLocation>
</comment>
<dbReference type="Proteomes" id="UP000886741">
    <property type="component" value="Unassembled WGS sequence"/>
</dbReference>
<sequence length="86" mass="9049">MKTIAHVIQDPLGLHARPAGLLAKAATACEGCSISLTFKDQTVDAKRIMGLMKLGAKQGDTLTITCEGETEDAAAASMESFLKENL</sequence>
<proteinExistence type="predicted"/>
<dbReference type="PANTHER" id="PTHR33705">
    <property type="entry name" value="PHOSPHOCARRIER PROTEIN HPR"/>
    <property type="match status" value="1"/>
</dbReference>
<evidence type="ECO:0000256" key="2">
    <source>
        <dbReference type="ARBA" id="ARBA00022490"/>
    </source>
</evidence>
<evidence type="ECO:0000256" key="1">
    <source>
        <dbReference type="ARBA" id="ARBA00004496"/>
    </source>
</evidence>
<dbReference type="NCBIfam" id="TIGR01003">
    <property type="entry name" value="PTS_HPr_family"/>
    <property type="match status" value="1"/>
</dbReference>
<dbReference type="PANTHER" id="PTHR33705:SF2">
    <property type="entry name" value="PHOSPHOCARRIER PROTEIN NPR"/>
    <property type="match status" value="1"/>
</dbReference>
<dbReference type="PROSITE" id="PS51350">
    <property type="entry name" value="PTS_HPR_DOM"/>
    <property type="match status" value="1"/>
</dbReference>
<keyword evidence="3" id="KW-0598">Phosphotransferase system</keyword>
<dbReference type="InterPro" id="IPR035895">
    <property type="entry name" value="HPr-like_sf"/>
</dbReference>
<evidence type="ECO:0000259" key="4">
    <source>
        <dbReference type="PROSITE" id="PS51350"/>
    </source>
</evidence>
<dbReference type="GO" id="GO:0009401">
    <property type="term" value="P:phosphoenolpyruvate-dependent sugar phosphotransferase system"/>
    <property type="evidence" value="ECO:0007669"/>
    <property type="project" value="UniProtKB-KW"/>
</dbReference>
<protein>
    <submittedName>
        <fullName evidence="5">HPr family phosphocarrier protein</fullName>
    </submittedName>
</protein>
<reference evidence="5" key="2">
    <citation type="journal article" date="2021" name="PeerJ">
        <title>Extensive microbial diversity within the chicken gut microbiome revealed by metagenomics and culture.</title>
        <authorList>
            <person name="Gilroy R."/>
            <person name="Ravi A."/>
            <person name="Getino M."/>
            <person name="Pursley I."/>
            <person name="Horton D.L."/>
            <person name="Alikhan N.F."/>
            <person name="Baker D."/>
            <person name="Gharbi K."/>
            <person name="Hall N."/>
            <person name="Watson M."/>
            <person name="Adriaenssens E.M."/>
            <person name="Foster-Nyarko E."/>
            <person name="Jarju S."/>
            <person name="Secka A."/>
            <person name="Antonio M."/>
            <person name="Oren A."/>
            <person name="Chaudhuri R.R."/>
            <person name="La Ragione R."/>
            <person name="Hildebrand F."/>
            <person name="Pallen M.J."/>
        </authorList>
    </citation>
    <scope>NUCLEOTIDE SEQUENCE</scope>
    <source>
        <strain evidence="5">ChiBcec16-1751</strain>
    </source>
</reference>
<dbReference type="PRINTS" id="PR00107">
    <property type="entry name" value="PHOSPHOCPHPR"/>
</dbReference>
<dbReference type="EMBL" id="DVJJ01000148">
    <property type="protein sequence ID" value="HIS65635.1"/>
    <property type="molecule type" value="Genomic_DNA"/>
</dbReference>
<evidence type="ECO:0000256" key="3">
    <source>
        <dbReference type="ARBA" id="ARBA00022683"/>
    </source>
</evidence>
<reference evidence="5" key="1">
    <citation type="submission" date="2020-10" db="EMBL/GenBank/DDBJ databases">
        <authorList>
            <person name="Gilroy R."/>
        </authorList>
    </citation>
    <scope>NUCLEOTIDE SEQUENCE</scope>
    <source>
        <strain evidence="5">ChiBcec16-1751</strain>
    </source>
</reference>
<dbReference type="GO" id="GO:0005737">
    <property type="term" value="C:cytoplasm"/>
    <property type="evidence" value="ECO:0007669"/>
    <property type="project" value="UniProtKB-SubCell"/>
</dbReference>
<evidence type="ECO:0000313" key="5">
    <source>
        <dbReference type="EMBL" id="HIS65635.1"/>
    </source>
</evidence>
<accession>A0A9D1JTP6</accession>
<comment type="caution">
    <text evidence="5">The sequence shown here is derived from an EMBL/GenBank/DDBJ whole genome shotgun (WGS) entry which is preliminary data.</text>
</comment>
<gene>
    <name evidence="5" type="ORF">IAA83_09780</name>
</gene>
<name>A0A9D1JTP6_9FIRM</name>
<dbReference type="Gene3D" id="3.30.1340.10">
    <property type="entry name" value="HPr-like"/>
    <property type="match status" value="1"/>
</dbReference>
<organism evidence="5 6">
    <name type="scientific">Candidatus Avoscillospira avistercoris</name>
    <dbReference type="NCBI Taxonomy" id="2840707"/>
    <lineage>
        <taxon>Bacteria</taxon>
        <taxon>Bacillati</taxon>
        <taxon>Bacillota</taxon>
        <taxon>Clostridia</taxon>
        <taxon>Eubacteriales</taxon>
        <taxon>Oscillospiraceae</taxon>
        <taxon>Oscillospiraceae incertae sedis</taxon>
        <taxon>Candidatus Avoscillospira</taxon>
    </lineage>
</organism>
<dbReference type="InterPro" id="IPR050399">
    <property type="entry name" value="HPr"/>
</dbReference>
<evidence type="ECO:0000313" key="6">
    <source>
        <dbReference type="Proteomes" id="UP000886741"/>
    </source>
</evidence>
<dbReference type="CDD" id="cd00367">
    <property type="entry name" value="PTS-HPr_like"/>
    <property type="match status" value="1"/>
</dbReference>
<keyword evidence="2" id="KW-0963">Cytoplasm</keyword>
<dbReference type="AlphaFoldDB" id="A0A9D1JTP6"/>
<feature type="domain" description="HPr" evidence="4">
    <location>
        <begin position="1"/>
        <end position="86"/>
    </location>
</feature>
<dbReference type="Pfam" id="PF00381">
    <property type="entry name" value="PTS-HPr"/>
    <property type="match status" value="1"/>
</dbReference>